<keyword evidence="5" id="KW-1003">Cell membrane</keyword>
<keyword evidence="7" id="KW-0812">Transmembrane</keyword>
<evidence type="ECO:0000256" key="1">
    <source>
        <dbReference type="ARBA" id="ARBA00004533"/>
    </source>
</evidence>
<dbReference type="Proteomes" id="UP001139701">
    <property type="component" value="Unassembled WGS sequence"/>
</dbReference>
<dbReference type="EMBL" id="JAKUML010000021">
    <property type="protein sequence ID" value="MCJ8147382.1"/>
    <property type="molecule type" value="Genomic_DNA"/>
</dbReference>
<accession>A0A9X2B7Q8</accession>
<comment type="caution">
    <text evidence="11">The sequence shown here is derived from an EMBL/GenBank/DDBJ whole genome shotgun (WGS) entry which is preliminary data.</text>
</comment>
<evidence type="ECO:0000256" key="8">
    <source>
        <dbReference type="ARBA" id="ARBA00022927"/>
    </source>
</evidence>
<evidence type="ECO:0000256" key="3">
    <source>
        <dbReference type="ARBA" id="ARBA00021563"/>
    </source>
</evidence>
<evidence type="ECO:0000256" key="9">
    <source>
        <dbReference type="ARBA" id="ARBA00023136"/>
    </source>
</evidence>
<sequence>MTNKKIFRFWLMMFFGLFALFVLLQVPATWLLGKFYPNMRYIHNVNGNIWQGEADWSYQDLQGTMTWSTRPWEILRLRASSNITLHSGQTEIHAIMAYGFGKNIYLSDVNGEISSDTLANLVDWQWPSSNIKLKDVSVKYKKQQGYQDAEGQLMWAGGLLNYPIAQRLERIDIPPLVGQLSTENDQLKLAVQDSQKQRMADLSLGKDNMLDVQVTQRLLLNAPSYQGKAGMDTAVISTRQPLGSL</sequence>
<dbReference type="AlphaFoldDB" id="A0A9X2B7Q8"/>
<name>A0A9X2B7Q8_9GAMM</name>
<comment type="subcellular location">
    <subcellularLocation>
        <location evidence="1">Cell inner membrane</location>
    </subcellularLocation>
</comment>
<keyword evidence="9" id="KW-0472">Membrane</keyword>
<evidence type="ECO:0000256" key="4">
    <source>
        <dbReference type="ARBA" id="ARBA00022448"/>
    </source>
</evidence>
<keyword evidence="12" id="KW-1185">Reference proteome</keyword>
<evidence type="ECO:0000256" key="5">
    <source>
        <dbReference type="ARBA" id="ARBA00022475"/>
    </source>
</evidence>
<evidence type="ECO:0000256" key="2">
    <source>
        <dbReference type="ARBA" id="ARBA00007208"/>
    </source>
</evidence>
<reference evidence="11" key="1">
    <citation type="submission" date="2022-02" db="EMBL/GenBank/DDBJ databases">
        <title>Acinetobacter A3.8 sp. nov., isolated from Sediment (Zhairuo Island).</title>
        <authorList>
            <person name="Zheng K."/>
        </authorList>
    </citation>
    <scope>NUCLEOTIDE SEQUENCE</scope>
    <source>
        <strain evidence="11">A3.8</strain>
    </source>
</reference>
<protein>
    <recommendedName>
        <fullName evidence="3">Type II secretion system protein N</fullName>
    </recommendedName>
    <alternativeName>
        <fullName evidence="10">General secretion pathway protein N</fullName>
    </alternativeName>
</protein>
<comment type="similarity">
    <text evidence="2">Belongs to the GSP N family.</text>
</comment>
<organism evidence="11 12">
    <name type="scientific">Acinetobacter sedimenti</name>
    <dbReference type="NCBI Taxonomy" id="2919922"/>
    <lineage>
        <taxon>Bacteria</taxon>
        <taxon>Pseudomonadati</taxon>
        <taxon>Pseudomonadota</taxon>
        <taxon>Gammaproteobacteria</taxon>
        <taxon>Moraxellales</taxon>
        <taxon>Moraxellaceae</taxon>
        <taxon>Acinetobacter</taxon>
    </lineage>
</organism>
<gene>
    <name evidence="11" type="ORF">MKI79_10870</name>
</gene>
<dbReference type="GO" id="GO:0015627">
    <property type="term" value="C:type II protein secretion system complex"/>
    <property type="evidence" value="ECO:0007669"/>
    <property type="project" value="InterPro"/>
</dbReference>
<dbReference type="GO" id="GO:0005886">
    <property type="term" value="C:plasma membrane"/>
    <property type="evidence" value="ECO:0007669"/>
    <property type="project" value="UniProtKB-SubCell"/>
</dbReference>
<evidence type="ECO:0000313" key="11">
    <source>
        <dbReference type="EMBL" id="MCJ8147382.1"/>
    </source>
</evidence>
<proteinExistence type="inferred from homology"/>
<evidence type="ECO:0000256" key="10">
    <source>
        <dbReference type="ARBA" id="ARBA00030772"/>
    </source>
</evidence>
<keyword evidence="4" id="KW-0813">Transport</keyword>
<dbReference type="GO" id="GO:0015628">
    <property type="term" value="P:protein secretion by the type II secretion system"/>
    <property type="evidence" value="ECO:0007669"/>
    <property type="project" value="InterPro"/>
</dbReference>
<dbReference type="InterPro" id="IPR022792">
    <property type="entry name" value="T2SS_protein-GspN"/>
</dbReference>
<evidence type="ECO:0000256" key="6">
    <source>
        <dbReference type="ARBA" id="ARBA00022519"/>
    </source>
</evidence>
<evidence type="ECO:0000256" key="7">
    <source>
        <dbReference type="ARBA" id="ARBA00022692"/>
    </source>
</evidence>
<keyword evidence="8" id="KW-0653">Protein transport</keyword>
<keyword evidence="6" id="KW-0997">Cell inner membrane</keyword>
<dbReference type="Pfam" id="PF01203">
    <property type="entry name" value="T2SSN"/>
    <property type="match status" value="1"/>
</dbReference>
<evidence type="ECO:0000313" key="12">
    <source>
        <dbReference type="Proteomes" id="UP001139701"/>
    </source>
</evidence>